<name>A0A699YCB2_HAELA</name>
<reference evidence="2 3" key="1">
    <citation type="submission" date="2020-02" db="EMBL/GenBank/DDBJ databases">
        <title>Draft genome sequence of Haematococcus lacustris strain NIES-144.</title>
        <authorList>
            <person name="Morimoto D."/>
            <person name="Nakagawa S."/>
            <person name="Yoshida T."/>
            <person name="Sawayama S."/>
        </authorList>
    </citation>
    <scope>NUCLEOTIDE SEQUENCE [LARGE SCALE GENOMIC DNA]</scope>
    <source>
        <strain evidence="2 3">NIES-144</strain>
    </source>
</reference>
<evidence type="ECO:0000259" key="1">
    <source>
        <dbReference type="Pfam" id="PF00009"/>
    </source>
</evidence>
<dbReference type="GO" id="GO:0005525">
    <property type="term" value="F:GTP binding"/>
    <property type="evidence" value="ECO:0007669"/>
    <property type="project" value="InterPro"/>
</dbReference>
<dbReference type="GO" id="GO:0003924">
    <property type="term" value="F:GTPase activity"/>
    <property type="evidence" value="ECO:0007669"/>
    <property type="project" value="InterPro"/>
</dbReference>
<dbReference type="GO" id="GO:0043022">
    <property type="term" value="F:ribosome binding"/>
    <property type="evidence" value="ECO:0007669"/>
    <property type="project" value="TreeGrafter"/>
</dbReference>
<dbReference type="InterPro" id="IPR027417">
    <property type="entry name" value="P-loop_NTPase"/>
</dbReference>
<dbReference type="PANTHER" id="PTHR42908">
    <property type="entry name" value="TRANSLATION ELONGATION FACTOR-RELATED"/>
    <property type="match status" value="1"/>
</dbReference>
<dbReference type="Proteomes" id="UP000485058">
    <property type="component" value="Unassembled WGS sequence"/>
</dbReference>
<comment type="caution">
    <text evidence="2">The sequence shown here is derived from an EMBL/GenBank/DDBJ whole genome shotgun (WGS) entry which is preliminary data.</text>
</comment>
<dbReference type="SUPFAM" id="SSF52540">
    <property type="entry name" value="P-loop containing nucleoside triphosphate hydrolases"/>
    <property type="match status" value="1"/>
</dbReference>
<dbReference type="InterPro" id="IPR000795">
    <property type="entry name" value="T_Tr_GTP-bd_dom"/>
</dbReference>
<dbReference type="GO" id="GO:0042256">
    <property type="term" value="P:cytosolic ribosome assembly"/>
    <property type="evidence" value="ECO:0007669"/>
    <property type="project" value="TreeGrafter"/>
</dbReference>
<keyword evidence="3" id="KW-1185">Reference proteome</keyword>
<evidence type="ECO:0000313" key="2">
    <source>
        <dbReference type="EMBL" id="GFH07777.1"/>
    </source>
</evidence>
<dbReference type="Pfam" id="PF00009">
    <property type="entry name" value="GTP_EFTU"/>
    <property type="match status" value="1"/>
</dbReference>
<dbReference type="PANTHER" id="PTHR42908:SF3">
    <property type="entry name" value="ELONGATION FACTOR-LIKE GTPASE 1"/>
    <property type="match status" value="1"/>
</dbReference>
<proteinExistence type="predicted"/>
<accession>A0A699YCB2</accession>
<dbReference type="GO" id="GO:0005829">
    <property type="term" value="C:cytosol"/>
    <property type="evidence" value="ECO:0007669"/>
    <property type="project" value="TreeGrafter"/>
</dbReference>
<feature type="non-terminal residue" evidence="2">
    <location>
        <position position="53"/>
    </location>
</feature>
<feature type="non-terminal residue" evidence="2">
    <location>
        <position position="1"/>
    </location>
</feature>
<evidence type="ECO:0000313" key="3">
    <source>
        <dbReference type="Proteomes" id="UP000485058"/>
    </source>
</evidence>
<gene>
    <name evidence="2" type="ORF">HaLaN_02629</name>
</gene>
<sequence>MNASPQLLAKLQQRQDRIRNMCILAHVDHGKTTLSDHLIGSNALIHPKLMGEL</sequence>
<dbReference type="AlphaFoldDB" id="A0A699YCB2"/>
<protein>
    <submittedName>
        <fullName evidence="2">Tr-type G domain-containing protein</fullName>
    </submittedName>
</protein>
<dbReference type="EMBL" id="BLLF01000115">
    <property type="protein sequence ID" value="GFH07777.1"/>
    <property type="molecule type" value="Genomic_DNA"/>
</dbReference>
<organism evidence="2 3">
    <name type="scientific">Haematococcus lacustris</name>
    <name type="common">Green alga</name>
    <name type="synonym">Haematococcus pluvialis</name>
    <dbReference type="NCBI Taxonomy" id="44745"/>
    <lineage>
        <taxon>Eukaryota</taxon>
        <taxon>Viridiplantae</taxon>
        <taxon>Chlorophyta</taxon>
        <taxon>core chlorophytes</taxon>
        <taxon>Chlorophyceae</taxon>
        <taxon>CS clade</taxon>
        <taxon>Chlamydomonadales</taxon>
        <taxon>Haematococcaceae</taxon>
        <taxon>Haematococcus</taxon>
    </lineage>
</organism>
<feature type="domain" description="Tr-type G" evidence="1">
    <location>
        <begin position="17"/>
        <end position="47"/>
    </location>
</feature>
<dbReference type="GO" id="GO:1990904">
    <property type="term" value="C:ribonucleoprotein complex"/>
    <property type="evidence" value="ECO:0007669"/>
    <property type="project" value="TreeGrafter"/>
</dbReference>
<dbReference type="Gene3D" id="3.40.50.300">
    <property type="entry name" value="P-loop containing nucleotide triphosphate hydrolases"/>
    <property type="match status" value="1"/>
</dbReference>